<comment type="caution">
    <text evidence="2">The sequence shown here is derived from an EMBL/GenBank/DDBJ whole genome shotgun (WGS) entry which is preliminary data.</text>
</comment>
<evidence type="ECO:0000313" key="2">
    <source>
        <dbReference type="EMBL" id="OYX35713.1"/>
    </source>
</evidence>
<evidence type="ECO:0000313" key="3">
    <source>
        <dbReference type="Proteomes" id="UP000215595"/>
    </source>
</evidence>
<accession>A0A258FV03</accession>
<organism evidence="2 3">
    <name type="scientific">Brevundimonas subvibrioides</name>
    <dbReference type="NCBI Taxonomy" id="74313"/>
    <lineage>
        <taxon>Bacteria</taxon>
        <taxon>Pseudomonadati</taxon>
        <taxon>Pseudomonadota</taxon>
        <taxon>Alphaproteobacteria</taxon>
        <taxon>Caulobacterales</taxon>
        <taxon>Caulobacteraceae</taxon>
        <taxon>Brevundimonas</taxon>
    </lineage>
</organism>
<reference evidence="2 3" key="1">
    <citation type="submission" date="2017-03" db="EMBL/GenBank/DDBJ databases">
        <title>Lifting the veil on microbial sulfur biogeochemistry in mining wastewaters.</title>
        <authorList>
            <person name="Kantor R.S."/>
            <person name="Colenbrander Nelson T."/>
            <person name="Marshall S."/>
            <person name="Bennett D."/>
            <person name="Apte S."/>
            <person name="Camacho D."/>
            <person name="Thomas B.C."/>
            <person name="Warren L.A."/>
            <person name="Banfield J.F."/>
        </authorList>
    </citation>
    <scope>NUCLEOTIDE SEQUENCE [LARGE SCALE GENOMIC DNA]</scope>
    <source>
        <strain evidence="2">32-69-9</strain>
    </source>
</reference>
<evidence type="ECO:0000256" key="1">
    <source>
        <dbReference type="SAM" id="SignalP"/>
    </source>
</evidence>
<dbReference type="AlphaFoldDB" id="A0A258FV03"/>
<feature type="chain" id="PRO_5013396441" description="Lipoprotein" evidence="1">
    <location>
        <begin position="27"/>
        <end position="87"/>
    </location>
</feature>
<feature type="signal peptide" evidence="1">
    <location>
        <begin position="1"/>
        <end position="26"/>
    </location>
</feature>
<dbReference type="Proteomes" id="UP000215595">
    <property type="component" value="Unassembled WGS sequence"/>
</dbReference>
<name>A0A258FV03_9CAUL</name>
<evidence type="ECO:0008006" key="4">
    <source>
        <dbReference type="Google" id="ProtNLM"/>
    </source>
</evidence>
<gene>
    <name evidence="2" type="ORF">B7Z01_02135</name>
</gene>
<dbReference type="PROSITE" id="PS51257">
    <property type="entry name" value="PROKAR_LIPOPROTEIN"/>
    <property type="match status" value="1"/>
</dbReference>
<protein>
    <recommendedName>
        <fullName evidence="4">Lipoprotein</fullName>
    </recommendedName>
</protein>
<dbReference type="EMBL" id="NCEB01000003">
    <property type="protein sequence ID" value="OYX35713.1"/>
    <property type="molecule type" value="Genomic_DNA"/>
</dbReference>
<keyword evidence="1" id="KW-0732">Signal</keyword>
<sequence>MAYPERNTTMIKRPFVTLTIAGLAFAATGCAMTPRDGAPRGYAADLERLRADCTAREGILVPTSSSTGRAETDYVCELRGPATRLRD</sequence>
<proteinExistence type="predicted"/>